<dbReference type="AlphaFoldDB" id="A0AAC9FCF7"/>
<accession>A0AAC9FCF7</accession>
<dbReference type="Proteomes" id="UP000178666">
    <property type="component" value="Chromosome"/>
</dbReference>
<reference evidence="7 9" key="1">
    <citation type="journal article" date="2016" name="Plant Dis.">
        <title>Improved production of propionic acid using genome shuffling.</title>
        <authorList>
            <person name="Luna-Flores C.H."/>
            <person name="Palfreyman R.W."/>
            <person name="Kromer J.O."/>
            <person name="Nielsen L.K."/>
            <person name="Marcellin E."/>
        </authorList>
    </citation>
    <scope>NUCLEOTIDE SEQUENCE [LARGE SCALE GENOMIC DNA]</scope>
    <source>
        <strain evidence="7 9">F3E8</strain>
    </source>
</reference>
<dbReference type="GO" id="GO:0008270">
    <property type="term" value="F:zinc ion binding"/>
    <property type="evidence" value="ECO:0007669"/>
    <property type="project" value="UniProtKB-KW"/>
</dbReference>
<dbReference type="Gene3D" id="3.40.50.10810">
    <property type="entry name" value="Tandem AAA-ATPase domain"/>
    <property type="match status" value="1"/>
</dbReference>
<dbReference type="InterPro" id="IPR038718">
    <property type="entry name" value="SNF2-like_sf"/>
</dbReference>
<dbReference type="EMBL" id="CP014352">
    <property type="protein sequence ID" value="AMS06536.1"/>
    <property type="molecule type" value="Genomic_DNA"/>
</dbReference>
<keyword evidence="2" id="KW-0479">Metal-binding</keyword>
<feature type="domain" description="Helicase ATP-binding" evidence="4">
    <location>
        <begin position="658"/>
        <end position="824"/>
    </location>
</feature>
<protein>
    <submittedName>
        <fullName evidence="6">Serine/threonine protein phosphatase</fullName>
    </submittedName>
</protein>
<evidence type="ECO:0000259" key="5">
    <source>
        <dbReference type="PROSITE" id="PS51194"/>
    </source>
</evidence>
<dbReference type="PROSITE" id="PS50966">
    <property type="entry name" value="ZF_SWIM"/>
    <property type="match status" value="1"/>
</dbReference>
<evidence type="ECO:0000313" key="8">
    <source>
        <dbReference type="Proteomes" id="UP000075221"/>
    </source>
</evidence>
<dbReference type="RefSeq" id="WP_062820362.1">
    <property type="nucleotide sequence ID" value="NZ_CP014352.1"/>
</dbReference>
<dbReference type="InterPro" id="IPR007527">
    <property type="entry name" value="Znf_SWIM"/>
</dbReference>
<sequence>MSWSVPSLDLATPSTWALGQEYAREGRSKIVGVDPATGELLGRCKGSRGRNYTVHVSYEADEYGQIFFLEGMCTCPVGYNCKHCVAVMLSDLEVQGIDLIDSDIEPDYRQYRRPSPPEPVTPVWSRALDRIFSPSLAPTGTDSSARPLGLLVRFTPAHKGERFRAPWVGSDGFGYGITPGSVTVRPVCPGKTKKWVKSKVSWWTVQAGEAATMSPVQTEAVDALRKLYNGASYLGGQDPLPLQEIDSQALWPVLERIRDVGVPLVADDGRFTPVRIEAEPAVSTIQITREESGDLALRADLRHPAMAPDAPVVRLGDPPHGLAWSDEDGIHLAALERVADRSWVQLAAEPEALRIPAEGYEHFITDVFPRIAQLDWASPDDSFTPPAPPAPALHLELGVTGASGTDPTPRARLRWSWHYRDEQGRGRGPLALRAGRFDPGRDIAREEEILAPVTGALAGVPATLVDSAEQDILPESRLEGMDVITLVDDVLPRLEELGVVVDAGELPQFRETETPEIHVGLGSDAGNDWLDLEITVEVDGHRLPISSLIRGLTLKQEAIFLEDGSYFTLDNPELDQLRQLLAEAAELGDQRRKGVQVPAVRISWWEDLLALGIVQTSQDQWFDAVRRAIAEPPEPATTPDGLVADLRPYQLAGFQWLAGLRRSGLGGVLADDMGLGKTVQALAMILDEREHPAPDGPKLPWLVVAPTSVVPNWVEEAARFTSGLRVAMIDATRRRRGTPLAEIAAGADVVVTSYALLRLESDDYAAQPWAGMLLDEAQNAKNRASKVFSCIKTVGAPVVYAITGTPMENNLDELWAIFALAAPGLLGSHKQFQAAFRKPIERSDDDAEGRMNTLRRRIGPFLLRRTKSQIALDLPAKQEQVLHVDLAPAHRRAYERQLQHERQRVLQLTEDIDHNQIEVLSALTRLRQLAIDPGLVDQGQETTAPSSKLDALVPLLVEAAEEGHRVLVFSQFTRYLRRIAERLDREHIAYSYLDGTTPKRRAVIDGFTKGDDPVFLISLKAGGVGINLTQADYAILADPWWNPAAENQAVDRAHRIGQTRPVHVYRMVARDTIEEKVLALQDTKRRLISGVLDAGEGAAATGGSKLSAEDVRMLLS</sequence>
<evidence type="ECO:0000313" key="7">
    <source>
        <dbReference type="EMBL" id="AOZ47981.1"/>
    </source>
</evidence>
<evidence type="ECO:0000256" key="1">
    <source>
        <dbReference type="ARBA" id="ARBA00022801"/>
    </source>
</evidence>
<evidence type="ECO:0000259" key="3">
    <source>
        <dbReference type="PROSITE" id="PS50966"/>
    </source>
</evidence>
<gene>
    <name evidence="7" type="ORF">A8L58_16305</name>
    <name evidence="6" type="ORF">AXH35_14850</name>
</gene>
<feature type="domain" description="Helicase C-terminal" evidence="5">
    <location>
        <begin position="951"/>
        <end position="1112"/>
    </location>
</feature>
<dbReference type="SUPFAM" id="SSF52540">
    <property type="entry name" value="P-loop containing nucleoside triphosphate hydrolases"/>
    <property type="match status" value="2"/>
</dbReference>
<keyword evidence="9" id="KW-1185">Reference proteome</keyword>
<dbReference type="InterPro" id="IPR000330">
    <property type="entry name" value="SNF2_N"/>
</dbReference>
<dbReference type="InterPro" id="IPR001650">
    <property type="entry name" value="Helicase_C-like"/>
</dbReference>
<dbReference type="SMART" id="SM00490">
    <property type="entry name" value="HELICc"/>
    <property type="match status" value="1"/>
</dbReference>
<organism evidence="6 8">
    <name type="scientific">Acidipropionibacterium acidipropionici</name>
    <dbReference type="NCBI Taxonomy" id="1748"/>
    <lineage>
        <taxon>Bacteria</taxon>
        <taxon>Bacillati</taxon>
        <taxon>Actinomycetota</taxon>
        <taxon>Actinomycetes</taxon>
        <taxon>Propionibacteriales</taxon>
        <taxon>Propionibacteriaceae</taxon>
        <taxon>Acidipropionibacterium</taxon>
    </lineage>
</organism>
<dbReference type="GO" id="GO:0005524">
    <property type="term" value="F:ATP binding"/>
    <property type="evidence" value="ECO:0007669"/>
    <property type="project" value="InterPro"/>
</dbReference>
<keyword evidence="2" id="KW-0863">Zinc-finger</keyword>
<keyword evidence="1" id="KW-0378">Hydrolase</keyword>
<dbReference type="Pfam" id="PF08455">
    <property type="entry name" value="SNF2_assoc"/>
    <property type="match status" value="1"/>
</dbReference>
<dbReference type="Pfam" id="PF00271">
    <property type="entry name" value="Helicase_C"/>
    <property type="match status" value="1"/>
</dbReference>
<reference evidence="6 8" key="2">
    <citation type="submission" date="2016-02" db="EMBL/GenBank/DDBJ databases">
        <title>Complete Genome Sequence of Propionibacterium acidipropionici ATCC 55737.</title>
        <authorList>
            <person name="Luna Flores C.H."/>
            <person name="Nielsen L.K."/>
            <person name="Marcellin E."/>
        </authorList>
    </citation>
    <scope>NUCLEOTIDE SEQUENCE [LARGE SCALE GENOMIC DNA]</scope>
    <source>
        <strain evidence="6 8">ATCC 55737</strain>
    </source>
</reference>
<keyword evidence="2" id="KW-0862">Zinc</keyword>
<proteinExistence type="predicted"/>
<name>A0AAC9FCF7_9ACTN</name>
<dbReference type="CDD" id="cd18793">
    <property type="entry name" value="SF2_C_SNF"/>
    <property type="match status" value="1"/>
</dbReference>
<dbReference type="PANTHER" id="PTHR10799">
    <property type="entry name" value="SNF2/RAD54 HELICASE FAMILY"/>
    <property type="match status" value="1"/>
</dbReference>
<evidence type="ECO:0000256" key="2">
    <source>
        <dbReference type="PROSITE-ProRule" id="PRU00325"/>
    </source>
</evidence>
<evidence type="ECO:0000313" key="6">
    <source>
        <dbReference type="EMBL" id="AMS06536.1"/>
    </source>
</evidence>
<dbReference type="InterPro" id="IPR013663">
    <property type="entry name" value="Helicase_SWF/SNF/SWI_bac"/>
</dbReference>
<dbReference type="Gene3D" id="3.40.50.300">
    <property type="entry name" value="P-loop containing nucleotide triphosphate hydrolases"/>
    <property type="match status" value="1"/>
</dbReference>
<dbReference type="InterPro" id="IPR027417">
    <property type="entry name" value="P-loop_NTPase"/>
</dbReference>
<dbReference type="PROSITE" id="PS51192">
    <property type="entry name" value="HELICASE_ATP_BIND_1"/>
    <property type="match status" value="1"/>
</dbReference>
<dbReference type="Proteomes" id="UP000075221">
    <property type="component" value="Chromosome"/>
</dbReference>
<dbReference type="SMART" id="SM00487">
    <property type="entry name" value="DEXDc"/>
    <property type="match status" value="1"/>
</dbReference>
<dbReference type="PROSITE" id="PS51194">
    <property type="entry name" value="HELICASE_CTER"/>
    <property type="match status" value="1"/>
</dbReference>
<evidence type="ECO:0000259" key="4">
    <source>
        <dbReference type="PROSITE" id="PS51192"/>
    </source>
</evidence>
<evidence type="ECO:0000313" key="9">
    <source>
        <dbReference type="Proteomes" id="UP000178666"/>
    </source>
</evidence>
<dbReference type="InterPro" id="IPR014001">
    <property type="entry name" value="Helicase_ATP-bd"/>
</dbReference>
<dbReference type="EMBL" id="CP015970">
    <property type="protein sequence ID" value="AOZ47981.1"/>
    <property type="molecule type" value="Genomic_DNA"/>
</dbReference>
<dbReference type="GO" id="GO:0016787">
    <property type="term" value="F:hydrolase activity"/>
    <property type="evidence" value="ECO:0007669"/>
    <property type="project" value="UniProtKB-KW"/>
</dbReference>
<feature type="domain" description="SWIM-type" evidence="3">
    <location>
        <begin position="52"/>
        <end position="92"/>
    </location>
</feature>
<dbReference type="Pfam" id="PF00176">
    <property type="entry name" value="SNF2-rel_dom"/>
    <property type="match status" value="1"/>
</dbReference>
<dbReference type="InterPro" id="IPR049730">
    <property type="entry name" value="SNF2/RAD54-like_C"/>
</dbReference>